<dbReference type="InterPro" id="IPR016163">
    <property type="entry name" value="Ald_DH_C"/>
</dbReference>
<dbReference type="Pfam" id="PF00171">
    <property type="entry name" value="Aldedh"/>
    <property type="match status" value="1"/>
</dbReference>
<dbReference type="FunFam" id="3.40.309.10:FF:000004">
    <property type="entry name" value="Succinate-semialdehyde dehydrogenase I"/>
    <property type="match status" value="1"/>
</dbReference>
<accession>A0A1H1YUE9</accession>
<dbReference type="RefSeq" id="WP_091373978.1">
    <property type="nucleotide sequence ID" value="NZ_LT629740.1"/>
</dbReference>
<dbReference type="InterPro" id="IPR015590">
    <property type="entry name" value="Aldehyde_DH_dom"/>
</dbReference>
<dbReference type="Gene3D" id="3.40.605.10">
    <property type="entry name" value="Aldehyde Dehydrogenase, Chain A, domain 1"/>
    <property type="match status" value="1"/>
</dbReference>
<evidence type="ECO:0000256" key="3">
    <source>
        <dbReference type="PROSITE-ProRule" id="PRU10007"/>
    </source>
</evidence>
<evidence type="ECO:0000313" key="6">
    <source>
        <dbReference type="EMBL" id="SDT25058.1"/>
    </source>
</evidence>
<gene>
    <name evidence="6" type="ORF">SAMN05216490_2856</name>
</gene>
<dbReference type="Proteomes" id="UP000199679">
    <property type="component" value="Chromosome I"/>
</dbReference>
<dbReference type="GO" id="GO:0004777">
    <property type="term" value="F:succinate-semialdehyde dehydrogenase (NAD+) activity"/>
    <property type="evidence" value="ECO:0007669"/>
    <property type="project" value="TreeGrafter"/>
</dbReference>
<keyword evidence="7" id="KW-1185">Reference proteome</keyword>
<proteinExistence type="inferred from homology"/>
<dbReference type="FunFam" id="3.40.605.10:FF:000007">
    <property type="entry name" value="NAD/NADP-dependent betaine aldehyde dehydrogenase"/>
    <property type="match status" value="1"/>
</dbReference>
<evidence type="ECO:0000256" key="1">
    <source>
        <dbReference type="ARBA" id="ARBA00009986"/>
    </source>
</evidence>
<comment type="similarity">
    <text evidence="1 4">Belongs to the aldehyde dehydrogenase family.</text>
</comment>
<dbReference type="PANTHER" id="PTHR43353">
    <property type="entry name" value="SUCCINATE-SEMIALDEHYDE DEHYDROGENASE, MITOCHONDRIAL"/>
    <property type="match status" value="1"/>
</dbReference>
<evidence type="ECO:0000259" key="5">
    <source>
        <dbReference type="Pfam" id="PF00171"/>
    </source>
</evidence>
<organism evidence="6 7">
    <name type="scientific">Mucilaginibacter mallensis</name>
    <dbReference type="NCBI Taxonomy" id="652787"/>
    <lineage>
        <taxon>Bacteria</taxon>
        <taxon>Pseudomonadati</taxon>
        <taxon>Bacteroidota</taxon>
        <taxon>Sphingobacteriia</taxon>
        <taxon>Sphingobacteriales</taxon>
        <taxon>Sphingobacteriaceae</taxon>
        <taxon>Mucilaginibacter</taxon>
    </lineage>
</organism>
<protein>
    <submittedName>
        <fullName evidence="6">Succinate-semialdehyde dehydrogenase / glutarate-semialdehyde dehydrogenase</fullName>
    </submittedName>
</protein>
<feature type="active site" evidence="3">
    <location>
        <position position="254"/>
    </location>
</feature>
<feature type="domain" description="Aldehyde dehydrogenase" evidence="5">
    <location>
        <begin position="18"/>
        <end position="478"/>
    </location>
</feature>
<dbReference type="InterPro" id="IPR050740">
    <property type="entry name" value="Aldehyde_DH_Superfamily"/>
</dbReference>
<name>A0A1H1YUE9_MUCMA</name>
<dbReference type="InterPro" id="IPR016162">
    <property type="entry name" value="Ald_DH_N"/>
</dbReference>
<dbReference type="EMBL" id="LT629740">
    <property type="protein sequence ID" value="SDT25058.1"/>
    <property type="molecule type" value="Genomic_DNA"/>
</dbReference>
<dbReference type="InterPro" id="IPR016161">
    <property type="entry name" value="Ald_DH/histidinol_DH"/>
</dbReference>
<evidence type="ECO:0000313" key="7">
    <source>
        <dbReference type="Proteomes" id="UP000199679"/>
    </source>
</evidence>
<dbReference type="STRING" id="652787.SAMN05216490_2856"/>
<dbReference type="OrthoDB" id="781568at2"/>
<dbReference type="PROSITE" id="PS00687">
    <property type="entry name" value="ALDEHYDE_DEHYDR_GLU"/>
    <property type="match status" value="1"/>
</dbReference>
<reference evidence="6 7" key="1">
    <citation type="submission" date="2016-10" db="EMBL/GenBank/DDBJ databases">
        <authorList>
            <person name="de Groot N.N."/>
        </authorList>
    </citation>
    <scope>NUCLEOTIDE SEQUENCE [LARGE SCALE GENOMIC DNA]</scope>
    <source>
        <strain evidence="6 7">MP1X4</strain>
    </source>
</reference>
<dbReference type="SUPFAM" id="SSF53720">
    <property type="entry name" value="ALDH-like"/>
    <property type="match status" value="1"/>
</dbReference>
<dbReference type="CDD" id="cd07103">
    <property type="entry name" value="ALDH_F5_SSADH_GabD"/>
    <property type="match status" value="1"/>
</dbReference>
<dbReference type="AlphaFoldDB" id="A0A1H1YUE9"/>
<dbReference type="PANTHER" id="PTHR43353:SF5">
    <property type="entry name" value="SUCCINATE-SEMIALDEHYDE DEHYDROGENASE, MITOCHONDRIAL"/>
    <property type="match status" value="1"/>
</dbReference>
<dbReference type="Gene3D" id="3.40.309.10">
    <property type="entry name" value="Aldehyde Dehydrogenase, Chain A, domain 2"/>
    <property type="match status" value="1"/>
</dbReference>
<dbReference type="GO" id="GO:0009450">
    <property type="term" value="P:gamma-aminobutyric acid catabolic process"/>
    <property type="evidence" value="ECO:0007669"/>
    <property type="project" value="TreeGrafter"/>
</dbReference>
<evidence type="ECO:0000256" key="4">
    <source>
        <dbReference type="RuleBase" id="RU003345"/>
    </source>
</evidence>
<dbReference type="InterPro" id="IPR029510">
    <property type="entry name" value="Ald_DH_CS_GLU"/>
</dbReference>
<keyword evidence="2 4" id="KW-0560">Oxidoreductase</keyword>
<evidence type="ECO:0000256" key="2">
    <source>
        <dbReference type="ARBA" id="ARBA00023002"/>
    </source>
</evidence>
<sequence>MSGSVKSVQNKQYINGAWVNAVDGAQIPLINPATEELISEISFGNEKDAALAIDAASSAFKTWSKTTPYYRAEILKKAADYLRQNLDTIAFDMVLESGKPLLEARGEWTVAANLFEWYAEEGKRAYGKVIPTNRVDKRSSVIYQPMGVIGIITAWNFPAYNPARAWAAALAAGCTVVAKPSETTPLAAYHLVDALVHAGLPTGVLNLLIADAAPVGEAMLNDPRLKKISFTGSTRVGKLLMDGASRTSTKLSLELGGNAPVIIFDDVDVDAIAKAASIARFRNNGQVCVSPQRFYVHKNIYDQFAEAISKYVSALKVGSGFEDGVNVGPLITSKQRDSVVDLLKKAKTENATVLTGGHFPEHTDKGYFIQPAVVTNLDQTSTLARNEIFGPVLPLFKFDDLEDALAKANDTEYGLAAYVFTNNLKTAIQVSEGLEFGIIGINEWAPHGTELPFGGWKQSGQGHESGSEGLYEYMEKKLISIGGI</sequence>